<dbReference type="Proteomes" id="UP000182306">
    <property type="component" value="Plasmid C"/>
</dbReference>
<dbReference type="RefSeq" id="WP_037382356.1">
    <property type="nucleotide sequence ID" value="NZ_CP013110.1"/>
</dbReference>
<dbReference type="PANTHER" id="PTHR34352">
    <property type="entry name" value="PROTEIN YHFA"/>
    <property type="match status" value="1"/>
</dbReference>
<dbReference type="InterPro" id="IPR015946">
    <property type="entry name" value="KH_dom-like_a/b"/>
</dbReference>
<dbReference type="PANTHER" id="PTHR34352:SF1">
    <property type="entry name" value="PROTEIN YHFA"/>
    <property type="match status" value="1"/>
</dbReference>
<dbReference type="KEGG" id="same:SAMCFNEI73_pC1859"/>
<dbReference type="AlphaFoldDB" id="A0A1L3LZM3"/>
<dbReference type="Pfam" id="PF02566">
    <property type="entry name" value="OsmC"/>
    <property type="match status" value="1"/>
</dbReference>
<gene>
    <name evidence="2" type="ORF">EV184_10254</name>
    <name evidence="1" type="ORF">SAMCFNEI73_pC1859</name>
</gene>
<geneLocation type="plasmid" evidence="1 3">
    <name>C</name>
</geneLocation>
<keyword evidence="1" id="KW-0614">Plasmid</keyword>
<keyword evidence="3" id="KW-1185">Reference proteome</keyword>
<reference evidence="1 3" key="1">
    <citation type="submission" date="2015-10" db="EMBL/GenBank/DDBJ databases">
        <title>Genomic differences between typical nodule nitrogen-fixing rhizobial strains and those coming from bean seeds.</title>
        <authorList>
            <person name="Peralta H."/>
            <person name="Aguilar-Vera A."/>
            <person name="Diaz R."/>
            <person name="Mora Y."/>
            <person name="Martinez-Batallar G."/>
            <person name="Salazar E."/>
            <person name="Vargas-Lagunas C."/>
            <person name="Encarnacion S."/>
            <person name="Girard L."/>
            <person name="Mora J."/>
        </authorList>
    </citation>
    <scope>NUCLEOTIDE SEQUENCE [LARGE SCALE GENOMIC DNA]</scope>
    <source>
        <strain evidence="1 3">CFNEI 73</strain>
        <plasmid evidence="1 3">C</plasmid>
    </source>
</reference>
<evidence type="ECO:0000313" key="3">
    <source>
        <dbReference type="Proteomes" id="UP000182306"/>
    </source>
</evidence>
<proteinExistence type="predicted"/>
<dbReference type="InterPro" id="IPR036102">
    <property type="entry name" value="OsmC/Ohrsf"/>
</dbReference>
<evidence type="ECO:0000313" key="4">
    <source>
        <dbReference type="Proteomes" id="UP000295043"/>
    </source>
</evidence>
<dbReference type="NCBIfam" id="NF008009">
    <property type="entry name" value="PRK10738.1"/>
    <property type="match status" value="1"/>
</dbReference>
<dbReference type="SUPFAM" id="SSF82784">
    <property type="entry name" value="OsmC-like"/>
    <property type="match status" value="1"/>
</dbReference>
<protein>
    <submittedName>
        <fullName evidence="1">Inner membrane protein</fullName>
    </submittedName>
    <submittedName>
        <fullName evidence="2">Putative redox protein</fullName>
    </submittedName>
</protein>
<dbReference type="Gene3D" id="2.20.25.10">
    <property type="match status" value="1"/>
</dbReference>
<dbReference type="InterPro" id="IPR003718">
    <property type="entry name" value="OsmC/Ohr_fam"/>
</dbReference>
<name>A0A1L3LZM3_9HYPH</name>
<accession>A0A1L3LZM3</accession>
<sequence length="144" mass="15424">MKARIKWVEGRTFVGQSGSGHNVVLGTAFGPEGSTPGPSPMELVLIGTGGCSAFDVVHILEKGRQPVEDCIVELSAERADQDPRVFTRIHMHFVVKGRGLAESKVERAIALSIEKYCSASAMLARTATITHDFEVVDTSVASPD</sequence>
<dbReference type="Proteomes" id="UP000295043">
    <property type="component" value="Unassembled WGS sequence"/>
</dbReference>
<dbReference type="EMBL" id="SLVU01000002">
    <property type="protein sequence ID" value="TCN33748.1"/>
    <property type="molecule type" value="Genomic_DNA"/>
</dbReference>
<dbReference type="EMBL" id="CP013110">
    <property type="protein sequence ID" value="APG95559.1"/>
    <property type="molecule type" value="Genomic_DNA"/>
</dbReference>
<evidence type="ECO:0000313" key="2">
    <source>
        <dbReference type="EMBL" id="TCN33748.1"/>
    </source>
</evidence>
<organism evidence="1 3">
    <name type="scientific">Sinorhizobium americanum</name>
    <dbReference type="NCBI Taxonomy" id="194963"/>
    <lineage>
        <taxon>Bacteria</taxon>
        <taxon>Pseudomonadati</taxon>
        <taxon>Pseudomonadota</taxon>
        <taxon>Alphaproteobacteria</taxon>
        <taxon>Hyphomicrobiales</taxon>
        <taxon>Rhizobiaceae</taxon>
        <taxon>Sinorhizobium/Ensifer group</taxon>
        <taxon>Sinorhizobium</taxon>
    </lineage>
</organism>
<dbReference type="OrthoDB" id="9804010at2"/>
<dbReference type="Gene3D" id="3.30.300.20">
    <property type="match status" value="1"/>
</dbReference>
<reference evidence="2 4" key="2">
    <citation type="submission" date="2019-03" db="EMBL/GenBank/DDBJ databases">
        <title>Genomic Encyclopedia of Type Strains, Phase IV (KMG-V): Genome sequencing to study the core and pangenomes of soil and plant-associated prokaryotes.</title>
        <authorList>
            <person name="Whitman W."/>
        </authorList>
    </citation>
    <scope>NUCLEOTIDE SEQUENCE [LARGE SCALE GENOMIC DNA]</scope>
    <source>
        <strain evidence="2 4">23C40</strain>
    </source>
</reference>
<evidence type="ECO:0000313" key="1">
    <source>
        <dbReference type="EMBL" id="APG95559.1"/>
    </source>
</evidence>